<dbReference type="Proteomes" id="UP001320898">
    <property type="component" value="Unassembled WGS sequence"/>
</dbReference>
<feature type="domain" description="Serine aminopeptidase S33" evidence="2">
    <location>
        <begin position="55"/>
        <end position="142"/>
    </location>
</feature>
<dbReference type="SUPFAM" id="SSF53474">
    <property type="entry name" value="alpha/beta-Hydrolases"/>
    <property type="match status" value="1"/>
</dbReference>
<evidence type="ECO:0000256" key="1">
    <source>
        <dbReference type="ARBA" id="ARBA00022801"/>
    </source>
</evidence>
<organism evidence="3 4">
    <name type="scientific">Microbaculum marinisediminis</name>
    <dbReference type="NCBI Taxonomy" id="2931392"/>
    <lineage>
        <taxon>Bacteria</taxon>
        <taxon>Pseudomonadati</taxon>
        <taxon>Pseudomonadota</taxon>
        <taxon>Alphaproteobacteria</taxon>
        <taxon>Hyphomicrobiales</taxon>
        <taxon>Tepidamorphaceae</taxon>
        <taxon>Microbaculum</taxon>
    </lineage>
</organism>
<dbReference type="PANTHER" id="PTHR16138:SF7">
    <property type="entry name" value="PALMITOYL-PROTEIN THIOESTERASE ABHD10, MITOCHONDRIAL"/>
    <property type="match status" value="1"/>
</dbReference>
<dbReference type="RefSeq" id="WP_261614380.1">
    <property type="nucleotide sequence ID" value="NZ_JALIDZ010000001.1"/>
</dbReference>
<protein>
    <submittedName>
        <fullName evidence="3">Alpha/beta hydrolase</fullName>
    </submittedName>
</protein>
<dbReference type="InterPro" id="IPR029058">
    <property type="entry name" value="AB_hydrolase_fold"/>
</dbReference>
<sequence>MSEAERTDIEIGEGEEARSIAVLRRDGTAPDIVWLGGYRSDMAGTKAEALDRWGADAGQGVVRFDYSGHGVSGGDFLDGSISRWLAESSTVIETCTDALPVLVGSSMGGYLALLTALGRHAAGNPVAGLVLLAPAVDMTERLMWEEFPGNVRAEIMDKGVWVEPSQYDPAGNPITRKLIEDGRNYLIMDRATLQVGCPVHIVHGRDDPDVPLGLSLELVSRLAHDDVTLTVVHDGDHRLSREQDIALLVRVVADMVAGV</sequence>
<evidence type="ECO:0000259" key="2">
    <source>
        <dbReference type="Pfam" id="PF12146"/>
    </source>
</evidence>
<comment type="caution">
    <text evidence="3">The sequence shown here is derived from an EMBL/GenBank/DDBJ whole genome shotgun (WGS) entry which is preliminary data.</text>
</comment>
<dbReference type="PANTHER" id="PTHR16138">
    <property type="entry name" value="MYCOPHENOLIC ACID ACYL-GLUCURONIDE ESTERASE, MITOCHONDRIAL"/>
    <property type="match status" value="1"/>
</dbReference>
<evidence type="ECO:0000313" key="3">
    <source>
        <dbReference type="EMBL" id="MCT8970828.1"/>
    </source>
</evidence>
<dbReference type="AlphaFoldDB" id="A0AAW5QWQ6"/>
<dbReference type="InterPro" id="IPR022742">
    <property type="entry name" value="Hydrolase_4"/>
</dbReference>
<proteinExistence type="predicted"/>
<name>A0AAW5QWQ6_9HYPH</name>
<evidence type="ECO:0000313" key="4">
    <source>
        <dbReference type="Proteomes" id="UP001320898"/>
    </source>
</evidence>
<dbReference type="EMBL" id="JALIDZ010000001">
    <property type="protein sequence ID" value="MCT8970828.1"/>
    <property type="molecule type" value="Genomic_DNA"/>
</dbReference>
<accession>A0AAW5QWQ6</accession>
<dbReference type="GO" id="GO:0016787">
    <property type="term" value="F:hydrolase activity"/>
    <property type="evidence" value="ECO:0007669"/>
    <property type="project" value="UniProtKB-KW"/>
</dbReference>
<keyword evidence="4" id="KW-1185">Reference proteome</keyword>
<dbReference type="InterPro" id="IPR052382">
    <property type="entry name" value="ABHD10_acyl-thioesterase"/>
</dbReference>
<dbReference type="Gene3D" id="3.40.50.1820">
    <property type="entry name" value="alpha/beta hydrolase"/>
    <property type="match status" value="1"/>
</dbReference>
<dbReference type="Pfam" id="PF12146">
    <property type="entry name" value="Hydrolase_4"/>
    <property type="match status" value="1"/>
</dbReference>
<keyword evidence="1 3" id="KW-0378">Hydrolase</keyword>
<gene>
    <name evidence="3" type="ORF">MUB46_03045</name>
</gene>
<reference evidence="3 4" key="1">
    <citation type="submission" date="2022-04" db="EMBL/GenBank/DDBJ databases">
        <authorList>
            <person name="Ye Y.-Q."/>
            <person name="Du Z.-J."/>
        </authorList>
    </citation>
    <scope>NUCLEOTIDE SEQUENCE [LARGE SCALE GENOMIC DNA]</scope>
    <source>
        <strain evidence="3 4">A6E488</strain>
    </source>
</reference>